<protein>
    <submittedName>
        <fullName evidence="2">Secreted protein</fullName>
    </submittedName>
</protein>
<dbReference type="Proteomes" id="UP000095287">
    <property type="component" value="Unplaced"/>
</dbReference>
<accession>A0A1I8AKA9</accession>
<dbReference type="AlphaFoldDB" id="A0A1I8AKA9"/>
<keyword evidence="1" id="KW-1185">Reference proteome</keyword>
<evidence type="ECO:0000313" key="2">
    <source>
        <dbReference type="WBParaSite" id="L893_g6832.t1"/>
    </source>
</evidence>
<dbReference type="WBParaSite" id="L893_g6832.t1">
    <property type="protein sequence ID" value="L893_g6832.t1"/>
    <property type="gene ID" value="L893_g6832"/>
</dbReference>
<sequence length="136" mass="14739">MPWGSVVIVRMCKHAACITVHPFAATLRCSHRACQVGWQSLVVVCPSATERPLQSLALCALAVAVADAAAVHQHPSAPTMHPAHWQPHRLVTYLESASDGFHVLPSQQAKCSRDQLALLTQPCCNRGVLCDRARTL</sequence>
<proteinExistence type="predicted"/>
<evidence type="ECO:0000313" key="1">
    <source>
        <dbReference type="Proteomes" id="UP000095287"/>
    </source>
</evidence>
<name>A0A1I8AKA9_9BILA</name>
<organism evidence="1 2">
    <name type="scientific">Steinernema glaseri</name>
    <dbReference type="NCBI Taxonomy" id="37863"/>
    <lineage>
        <taxon>Eukaryota</taxon>
        <taxon>Metazoa</taxon>
        <taxon>Ecdysozoa</taxon>
        <taxon>Nematoda</taxon>
        <taxon>Chromadorea</taxon>
        <taxon>Rhabditida</taxon>
        <taxon>Tylenchina</taxon>
        <taxon>Panagrolaimomorpha</taxon>
        <taxon>Strongyloidoidea</taxon>
        <taxon>Steinernematidae</taxon>
        <taxon>Steinernema</taxon>
    </lineage>
</organism>
<reference evidence="2" key="1">
    <citation type="submission" date="2016-11" db="UniProtKB">
        <authorList>
            <consortium name="WormBaseParasite"/>
        </authorList>
    </citation>
    <scope>IDENTIFICATION</scope>
</reference>